<feature type="compositionally biased region" description="Polar residues" evidence="1">
    <location>
        <begin position="1"/>
        <end position="12"/>
    </location>
</feature>
<name>Q82Y69_NITEU</name>
<dbReference type="SUPFAM" id="SSF159501">
    <property type="entry name" value="EreA/ChaN-like"/>
    <property type="match status" value="1"/>
</dbReference>
<dbReference type="eggNOG" id="COG0265">
    <property type="taxonomic scope" value="Bacteria"/>
</dbReference>
<evidence type="ECO:0000313" key="4">
    <source>
        <dbReference type="Proteomes" id="UP000001416"/>
    </source>
</evidence>
<feature type="region of interest" description="Disordered" evidence="1">
    <location>
        <begin position="1"/>
        <end position="22"/>
    </location>
</feature>
<evidence type="ECO:0000313" key="3">
    <source>
        <dbReference type="EMBL" id="CAD83929.1"/>
    </source>
</evidence>
<feature type="domain" description="PDZ" evidence="2">
    <location>
        <begin position="317"/>
        <end position="387"/>
    </location>
</feature>
<dbReference type="AlphaFoldDB" id="Q82Y69"/>
<dbReference type="HOGENOM" id="CLU_035488_1_0_4"/>
<dbReference type="STRING" id="228410.NE0018"/>
<dbReference type="InterPro" id="IPR036034">
    <property type="entry name" value="PDZ_sf"/>
</dbReference>
<dbReference type="Pfam" id="PF13180">
    <property type="entry name" value="PDZ_2"/>
    <property type="match status" value="1"/>
</dbReference>
<dbReference type="Gene3D" id="2.30.42.10">
    <property type="match status" value="1"/>
</dbReference>
<protein>
    <submittedName>
        <fullName evidence="3">PDZ domain (Also known as DHR or GLGF)</fullName>
    </submittedName>
</protein>
<dbReference type="PhylomeDB" id="Q82Y69"/>
<evidence type="ECO:0000259" key="2">
    <source>
        <dbReference type="SMART" id="SM00228"/>
    </source>
</evidence>
<reference evidence="3 4" key="1">
    <citation type="journal article" date="2003" name="J. Bacteriol.">
        <title>Complete genome sequence of the ammonia-oxidizing bacterium and obligate chemolithoautotroph Nitrosomonas europaea.</title>
        <authorList>
            <person name="Chain P."/>
            <person name="Lamerdin J."/>
            <person name="Larimer F."/>
            <person name="Regala W."/>
            <person name="Land M."/>
            <person name="Hauser L."/>
            <person name="Hooper A."/>
            <person name="Klotz M."/>
            <person name="Norton J."/>
            <person name="Sayavedra-Soto L."/>
            <person name="Arciero D."/>
            <person name="Hommes N."/>
            <person name="Whittaker M."/>
            <person name="Arp D."/>
        </authorList>
    </citation>
    <scope>NUCLEOTIDE SEQUENCE [LARGE SCALE GENOMIC DNA]</scope>
    <source>
        <strain evidence="4">ATCC 19718 / CIP 103999 / KCTC 2705 / NBRC 14298</strain>
    </source>
</reference>
<dbReference type="InterPro" id="IPR001478">
    <property type="entry name" value="PDZ"/>
</dbReference>
<evidence type="ECO:0000256" key="1">
    <source>
        <dbReference type="SAM" id="MobiDB-lite"/>
    </source>
</evidence>
<keyword evidence="4" id="KW-1185">Reference proteome</keyword>
<dbReference type="Pfam" id="PF04187">
    <property type="entry name" value="Cofac_haem_bdg"/>
    <property type="match status" value="1"/>
</dbReference>
<dbReference type="SMART" id="SM00228">
    <property type="entry name" value="PDZ"/>
    <property type="match status" value="1"/>
</dbReference>
<dbReference type="SUPFAM" id="SSF50156">
    <property type="entry name" value="PDZ domain-like"/>
    <property type="match status" value="1"/>
</dbReference>
<dbReference type="eggNOG" id="COG3016">
    <property type="taxonomic scope" value="Bacteria"/>
</dbReference>
<dbReference type="Proteomes" id="UP000001416">
    <property type="component" value="Chromosome"/>
</dbReference>
<organism evidence="3 4">
    <name type="scientific">Nitrosomonas europaea (strain ATCC 19718 / CIP 103999 / KCTC 2705 / NBRC 14298)</name>
    <dbReference type="NCBI Taxonomy" id="228410"/>
    <lineage>
        <taxon>Bacteria</taxon>
        <taxon>Pseudomonadati</taxon>
        <taxon>Pseudomonadota</taxon>
        <taxon>Betaproteobacteria</taxon>
        <taxon>Nitrosomonadales</taxon>
        <taxon>Nitrosomonadaceae</taxon>
        <taxon>Nitrosomonas</taxon>
    </lineage>
</organism>
<dbReference type="EMBL" id="AL954747">
    <property type="protein sequence ID" value="CAD83929.1"/>
    <property type="molecule type" value="Genomic_DNA"/>
</dbReference>
<gene>
    <name evidence="3" type="ordered locus">NE0018</name>
</gene>
<sequence>MNVSDVSAQTGSGKKAVSASEQTTRNACVPAASWVIPGKGETTLSSVMASVKDKSVVLLGETHINPEHHRWQLQMLATLYAARPDMVIGFEMFPRRVQKILDQWVAGELTESEFLSRSEWQSVWSTDAGLYLPLFHFARMNRIPMRALNIDIHLRRAVTAKGFDGVPEKDREGVTRPAPPAPEYLEFLLPIYMQHGRAPQKTAEKNQKPNHYDPDFLRFVVSQQLWDRAMAQEIHAVLSSYDKHKKPLIVGIMGSGHILKGFGVPHQLKNMGVKKIVSLLPWDTNRPCKLLTDRYADAVFGLAPFTPESGSPLQQRLGIGFEFSKKTTGAHVLQVEQQSIAESAGLQAGDVILEMAGSTLKESNDVIDAVKRQAPGTWLPLKVMREGMITEIIAKFPPLAK</sequence>
<dbReference type="Gene3D" id="3.40.50.11550">
    <property type="match status" value="1"/>
</dbReference>
<accession>Q82Y69</accession>
<proteinExistence type="predicted"/>
<dbReference type="CDD" id="cd14727">
    <property type="entry name" value="ChanN-like"/>
    <property type="match status" value="1"/>
</dbReference>
<dbReference type="InterPro" id="IPR007314">
    <property type="entry name" value="Cofac_haem-bd_dom"/>
</dbReference>
<dbReference type="KEGG" id="neu:NE0018"/>